<keyword evidence="2" id="KW-1185">Reference proteome</keyword>
<name>A0AAD6L8L8_9ROSI</name>
<protein>
    <submittedName>
        <fullName evidence="1">Uncharacterized protein</fullName>
    </submittedName>
</protein>
<accession>A0AAD6L8L8</accession>
<dbReference type="Gene3D" id="3.80.10.10">
    <property type="entry name" value="Ribonuclease Inhibitor"/>
    <property type="match status" value="1"/>
</dbReference>
<dbReference type="Proteomes" id="UP001164929">
    <property type="component" value="Chromosome 19"/>
</dbReference>
<evidence type="ECO:0000313" key="1">
    <source>
        <dbReference type="EMBL" id="KAJ6952349.1"/>
    </source>
</evidence>
<organism evidence="1 2">
    <name type="scientific">Populus alba x Populus x berolinensis</name>
    <dbReference type="NCBI Taxonomy" id="444605"/>
    <lineage>
        <taxon>Eukaryota</taxon>
        <taxon>Viridiplantae</taxon>
        <taxon>Streptophyta</taxon>
        <taxon>Embryophyta</taxon>
        <taxon>Tracheophyta</taxon>
        <taxon>Spermatophyta</taxon>
        <taxon>Magnoliopsida</taxon>
        <taxon>eudicotyledons</taxon>
        <taxon>Gunneridae</taxon>
        <taxon>Pentapetalae</taxon>
        <taxon>rosids</taxon>
        <taxon>fabids</taxon>
        <taxon>Malpighiales</taxon>
        <taxon>Salicaceae</taxon>
        <taxon>Saliceae</taxon>
        <taxon>Populus</taxon>
    </lineage>
</organism>
<proteinExistence type="predicted"/>
<dbReference type="AlphaFoldDB" id="A0AAD6L8L8"/>
<sequence>MGKEIAPRIPTIAAGPVWLVNKTDHLVASGPSRNKLRFLLGSLRIVGTLKKLDLARKLVYGKVPNSVSGLESLNLSYNHLRGQLPATKFSVSAFVGND</sequence>
<comment type="caution">
    <text evidence="1">The sequence shown here is derived from an EMBL/GenBank/DDBJ whole genome shotgun (WGS) entry which is preliminary data.</text>
</comment>
<evidence type="ECO:0000313" key="2">
    <source>
        <dbReference type="Proteomes" id="UP001164929"/>
    </source>
</evidence>
<reference evidence="1" key="1">
    <citation type="journal article" date="2023" name="Mol. Ecol. Resour.">
        <title>Chromosome-level genome assembly of a triploid poplar Populus alba 'Berolinensis'.</title>
        <authorList>
            <person name="Chen S."/>
            <person name="Yu Y."/>
            <person name="Wang X."/>
            <person name="Wang S."/>
            <person name="Zhang T."/>
            <person name="Zhou Y."/>
            <person name="He R."/>
            <person name="Meng N."/>
            <person name="Wang Y."/>
            <person name="Liu W."/>
            <person name="Liu Z."/>
            <person name="Liu J."/>
            <person name="Guo Q."/>
            <person name="Huang H."/>
            <person name="Sederoff R.R."/>
            <person name="Wang G."/>
            <person name="Qu G."/>
            <person name="Chen S."/>
        </authorList>
    </citation>
    <scope>NUCLEOTIDE SEQUENCE</scope>
    <source>
        <strain evidence="1">SC-2020</strain>
    </source>
</reference>
<dbReference type="InterPro" id="IPR032675">
    <property type="entry name" value="LRR_dom_sf"/>
</dbReference>
<dbReference type="EMBL" id="JAQIZT010000019">
    <property type="protein sequence ID" value="KAJ6952349.1"/>
    <property type="molecule type" value="Genomic_DNA"/>
</dbReference>
<gene>
    <name evidence="1" type="ORF">NC653_041479</name>
</gene>